<feature type="transmembrane region" description="Helical" evidence="5">
    <location>
        <begin position="357"/>
        <end position="378"/>
    </location>
</feature>
<dbReference type="InterPro" id="IPR050360">
    <property type="entry name" value="MFS_Sugar_Transporters"/>
</dbReference>
<proteinExistence type="predicted"/>
<reference evidence="6 7" key="1">
    <citation type="submission" date="2018-02" db="EMBL/GenBank/DDBJ databases">
        <title>The genomes of Aspergillus section Nigri reveals drivers in fungal speciation.</title>
        <authorList>
            <consortium name="DOE Joint Genome Institute"/>
            <person name="Vesth T.C."/>
            <person name="Nybo J."/>
            <person name="Theobald S."/>
            <person name="Brandl J."/>
            <person name="Frisvad J.C."/>
            <person name="Nielsen K.F."/>
            <person name="Lyhne E.K."/>
            <person name="Kogle M.E."/>
            <person name="Kuo A."/>
            <person name="Riley R."/>
            <person name="Clum A."/>
            <person name="Nolan M."/>
            <person name="Lipzen A."/>
            <person name="Salamov A."/>
            <person name="Henrissat B."/>
            <person name="Wiebenga A."/>
            <person name="De vries R.P."/>
            <person name="Grigoriev I.V."/>
            <person name="Mortensen U.H."/>
            <person name="Andersen M.R."/>
            <person name="Baker S.E."/>
        </authorList>
    </citation>
    <scope>NUCLEOTIDE SEQUENCE [LARGE SCALE GENOMIC DNA]</scope>
    <source>
        <strain evidence="6 7">CBS 707.79</strain>
    </source>
</reference>
<dbReference type="InterPro" id="IPR005828">
    <property type="entry name" value="MFS_sugar_transport-like"/>
</dbReference>
<feature type="transmembrane region" description="Helical" evidence="5">
    <location>
        <begin position="297"/>
        <end position="315"/>
    </location>
</feature>
<feature type="transmembrane region" description="Helical" evidence="5">
    <location>
        <begin position="119"/>
        <end position="143"/>
    </location>
</feature>
<dbReference type="PANTHER" id="PTHR48022">
    <property type="entry name" value="PLASTIDIC GLUCOSE TRANSPORTER 4"/>
    <property type="match status" value="1"/>
</dbReference>
<keyword evidence="2 5" id="KW-0812">Transmembrane</keyword>
<accession>A0A319DRX9</accession>
<dbReference type="GO" id="GO:0005351">
    <property type="term" value="F:carbohydrate:proton symporter activity"/>
    <property type="evidence" value="ECO:0007669"/>
    <property type="project" value="TreeGrafter"/>
</dbReference>
<feature type="transmembrane region" description="Helical" evidence="5">
    <location>
        <begin position="65"/>
        <end position="88"/>
    </location>
</feature>
<feature type="transmembrane region" description="Helical" evidence="5">
    <location>
        <begin position="327"/>
        <end position="351"/>
    </location>
</feature>
<dbReference type="Gene3D" id="1.20.1250.20">
    <property type="entry name" value="MFS general substrate transporter like domains"/>
    <property type="match status" value="2"/>
</dbReference>
<dbReference type="EMBL" id="KZ825880">
    <property type="protein sequence ID" value="PYH94033.1"/>
    <property type="molecule type" value="Genomic_DNA"/>
</dbReference>
<evidence type="ECO:0000256" key="5">
    <source>
        <dbReference type="SAM" id="Phobius"/>
    </source>
</evidence>
<keyword evidence="7" id="KW-1185">Reference proteome</keyword>
<dbReference type="GO" id="GO:0016020">
    <property type="term" value="C:membrane"/>
    <property type="evidence" value="ECO:0007669"/>
    <property type="project" value="UniProtKB-SubCell"/>
</dbReference>
<dbReference type="SUPFAM" id="SSF103473">
    <property type="entry name" value="MFS general substrate transporter"/>
    <property type="match status" value="1"/>
</dbReference>
<sequence length="437" mass="47775">MLDRTRSFLKANRSALLYCGVSTTGALVYGYDNTYYNRVLARQQFKNDYGTERDASGNLALASSFQFVTVSSVYIGDLLGAMLAAIINDRWGRKATFWVASLCILVGGIAQVADTHYEAVVIVGRILIGLGVGQFTVTSLLYIGEIAPIKIRGPALIQGTEKLNSSPAYKFPMGGLVVLPLFMFAALPFIPESPLWFTAKGRLSEAESVLCRLNRSNPDHDPIPDLATLKDIQQVNEANTTASTWGALLFDPAERTKTIYDRHQGSLPGTTNPNIIQIVSVTASMVTSNRVSRRTNLLVTTSIMLHAFIIIGGIGTQRNLSPGSHKIMSVSIVTFYLTAWVITFTAPYLYYDAGLGPMAGFVYAGTTVTSLVWIWFCVGETTGRSNWEIAKLFDMRIPARLWRYTTFPGPGEDDDDNGKEPVSVRHVDVVSQGGLSV</sequence>
<dbReference type="VEuPathDB" id="FungiDB:BO71DRAFT_477135"/>
<protein>
    <submittedName>
        <fullName evidence="6">MFS general substrate transporter</fullName>
    </submittedName>
</protein>
<gene>
    <name evidence="6" type="ORF">BO71DRAFT_477135</name>
</gene>
<name>A0A319DRX9_9EURO</name>
<dbReference type="AlphaFoldDB" id="A0A319DRX9"/>
<feature type="transmembrane region" description="Helical" evidence="5">
    <location>
        <begin position="95"/>
        <end position="113"/>
    </location>
</feature>
<feature type="transmembrane region" description="Helical" evidence="5">
    <location>
        <begin position="171"/>
        <end position="190"/>
    </location>
</feature>
<evidence type="ECO:0000256" key="3">
    <source>
        <dbReference type="ARBA" id="ARBA00022989"/>
    </source>
</evidence>
<evidence type="ECO:0000256" key="1">
    <source>
        <dbReference type="ARBA" id="ARBA00004141"/>
    </source>
</evidence>
<dbReference type="Proteomes" id="UP000247810">
    <property type="component" value="Unassembled WGS sequence"/>
</dbReference>
<dbReference type="InterPro" id="IPR036259">
    <property type="entry name" value="MFS_trans_sf"/>
</dbReference>
<dbReference type="PANTHER" id="PTHR48022:SF77">
    <property type="entry name" value="MAJOR FACILITATOR SUPERFAMILY (MFS) PROFILE DOMAIN-CONTAINING PROTEIN"/>
    <property type="match status" value="1"/>
</dbReference>
<dbReference type="STRING" id="1448320.A0A319DRX9"/>
<keyword evidence="3 5" id="KW-1133">Transmembrane helix</keyword>
<comment type="subcellular location">
    <subcellularLocation>
        <location evidence="1">Membrane</location>
        <topology evidence="1">Multi-pass membrane protein</topology>
    </subcellularLocation>
</comment>
<dbReference type="InterPro" id="IPR005829">
    <property type="entry name" value="Sugar_transporter_CS"/>
</dbReference>
<organism evidence="6 7">
    <name type="scientific">Aspergillus ellipticus CBS 707.79</name>
    <dbReference type="NCBI Taxonomy" id="1448320"/>
    <lineage>
        <taxon>Eukaryota</taxon>
        <taxon>Fungi</taxon>
        <taxon>Dikarya</taxon>
        <taxon>Ascomycota</taxon>
        <taxon>Pezizomycotina</taxon>
        <taxon>Eurotiomycetes</taxon>
        <taxon>Eurotiomycetidae</taxon>
        <taxon>Eurotiales</taxon>
        <taxon>Aspergillaceae</taxon>
        <taxon>Aspergillus</taxon>
        <taxon>Aspergillus subgen. Circumdati</taxon>
    </lineage>
</organism>
<evidence type="ECO:0000313" key="6">
    <source>
        <dbReference type="EMBL" id="PYH94033.1"/>
    </source>
</evidence>
<dbReference type="PROSITE" id="PS00217">
    <property type="entry name" value="SUGAR_TRANSPORT_2"/>
    <property type="match status" value="1"/>
</dbReference>
<keyword evidence="4 5" id="KW-0472">Membrane</keyword>
<evidence type="ECO:0000256" key="4">
    <source>
        <dbReference type="ARBA" id="ARBA00023136"/>
    </source>
</evidence>
<dbReference type="OrthoDB" id="6133115at2759"/>
<evidence type="ECO:0000313" key="7">
    <source>
        <dbReference type="Proteomes" id="UP000247810"/>
    </source>
</evidence>
<dbReference type="Pfam" id="PF00083">
    <property type="entry name" value="Sugar_tr"/>
    <property type="match status" value="1"/>
</dbReference>
<feature type="transmembrane region" description="Helical" evidence="5">
    <location>
        <begin position="12"/>
        <end position="31"/>
    </location>
</feature>
<evidence type="ECO:0000256" key="2">
    <source>
        <dbReference type="ARBA" id="ARBA00022692"/>
    </source>
</evidence>